<organism evidence="8 9">
    <name type="scientific">Melipona quadrifasciata</name>
    <dbReference type="NCBI Taxonomy" id="166423"/>
    <lineage>
        <taxon>Eukaryota</taxon>
        <taxon>Metazoa</taxon>
        <taxon>Ecdysozoa</taxon>
        <taxon>Arthropoda</taxon>
        <taxon>Hexapoda</taxon>
        <taxon>Insecta</taxon>
        <taxon>Pterygota</taxon>
        <taxon>Neoptera</taxon>
        <taxon>Endopterygota</taxon>
        <taxon>Hymenoptera</taxon>
        <taxon>Apocrita</taxon>
        <taxon>Aculeata</taxon>
        <taxon>Apoidea</taxon>
        <taxon>Anthophila</taxon>
        <taxon>Apidae</taxon>
        <taxon>Melipona</taxon>
    </lineage>
</organism>
<feature type="compositionally biased region" description="Low complexity" evidence="6">
    <location>
        <begin position="502"/>
        <end position="522"/>
    </location>
</feature>
<dbReference type="GO" id="GO:0008270">
    <property type="term" value="F:zinc ion binding"/>
    <property type="evidence" value="ECO:0007669"/>
    <property type="project" value="UniProtKB-KW"/>
</dbReference>
<feature type="compositionally biased region" description="Polar residues" evidence="6">
    <location>
        <begin position="523"/>
        <end position="546"/>
    </location>
</feature>
<evidence type="ECO:0000313" key="8">
    <source>
        <dbReference type="EMBL" id="KOX68560.1"/>
    </source>
</evidence>
<dbReference type="InterPro" id="IPR052115">
    <property type="entry name" value="NEXT_complex_subunit_ZCCHC8"/>
</dbReference>
<keyword evidence="3" id="KW-0863">Zinc-finger</keyword>
<keyword evidence="5" id="KW-0539">Nucleus</keyword>
<dbReference type="OrthoDB" id="8026949at2759"/>
<evidence type="ECO:0000256" key="4">
    <source>
        <dbReference type="ARBA" id="ARBA00022833"/>
    </source>
</evidence>
<protein>
    <submittedName>
        <fullName evidence="8">Zinc finger CCHC domain-containing protein 8 like protein</fullName>
    </submittedName>
</protein>
<gene>
    <name evidence="8" type="ORF">WN51_04046</name>
</gene>
<name>A0A0M8ZPN5_9HYME</name>
<evidence type="ECO:0000256" key="5">
    <source>
        <dbReference type="ARBA" id="ARBA00023242"/>
    </source>
</evidence>
<feature type="region of interest" description="Disordered" evidence="6">
    <location>
        <begin position="414"/>
        <end position="479"/>
    </location>
</feature>
<evidence type="ECO:0000256" key="6">
    <source>
        <dbReference type="SAM" id="MobiDB-lite"/>
    </source>
</evidence>
<dbReference type="Pfam" id="PF04046">
    <property type="entry name" value="PSP"/>
    <property type="match status" value="1"/>
</dbReference>
<evidence type="ECO:0000256" key="1">
    <source>
        <dbReference type="ARBA" id="ARBA00004123"/>
    </source>
</evidence>
<keyword evidence="4" id="KW-0862">Zinc</keyword>
<evidence type="ECO:0000256" key="3">
    <source>
        <dbReference type="ARBA" id="ARBA00022771"/>
    </source>
</evidence>
<dbReference type="SMART" id="SM00581">
    <property type="entry name" value="PSP"/>
    <property type="match status" value="1"/>
</dbReference>
<dbReference type="GO" id="GO:0071013">
    <property type="term" value="C:catalytic step 2 spliceosome"/>
    <property type="evidence" value="ECO:0007669"/>
    <property type="project" value="TreeGrafter"/>
</dbReference>
<dbReference type="STRING" id="166423.A0A0M8ZPN5"/>
<keyword evidence="9" id="KW-1185">Reference proteome</keyword>
<dbReference type="GO" id="GO:0003723">
    <property type="term" value="F:RNA binding"/>
    <property type="evidence" value="ECO:0007669"/>
    <property type="project" value="TreeGrafter"/>
</dbReference>
<feature type="region of interest" description="Disordered" evidence="6">
    <location>
        <begin position="30"/>
        <end position="71"/>
    </location>
</feature>
<feature type="domain" description="PSP proline-rich" evidence="7">
    <location>
        <begin position="242"/>
        <end position="294"/>
    </location>
</feature>
<feature type="compositionally biased region" description="Pro residues" evidence="6">
    <location>
        <begin position="418"/>
        <end position="432"/>
    </location>
</feature>
<reference evidence="8 9" key="1">
    <citation type="submission" date="2015-07" db="EMBL/GenBank/DDBJ databases">
        <title>The genome of Melipona quadrifasciata.</title>
        <authorList>
            <person name="Pan H."/>
            <person name="Kapheim K."/>
        </authorList>
    </citation>
    <scope>NUCLEOTIDE SEQUENCE [LARGE SCALE GENOMIC DNA]</scope>
    <source>
        <strain evidence="8">0111107301</strain>
        <tissue evidence="8">Whole body</tissue>
    </source>
</reference>
<evidence type="ECO:0000259" key="7">
    <source>
        <dbReference type="SMART" id="SM00581"/>
    </source>
</evidence>
<evidence type="ECO:0000313" key="9">
    <source>
        <dbReference type="Proteomes" id="UP000053105"/>
    </source>
</evidence>
<dbReference type="AlphaFoldDB" id="A0A0M8ZPN5"/>
<dbReference type="PANTHER" id="PTHR13316:SF0">
    <property type="entry name" value="ZINC FINGER CCHC DOMAIN-CONTAINING PROTEIN 8"/>
    <property type="match status" value="1"/>
</dbReference>
<keyword evidence="2" id="KW-0479">Metal-binding</keyword>
<dbReference type="Proteomes" id="UP000053105">
    <property type="component" value="Unassembled WGS sequence"/>
</dbReference>
<evidence type="ECO:0000256" key="2">
    <source>
        <dbReference type="ARBA" id="ARBA00022723"/>
    </source>
</evidence>
<proteinExistence type="predicted"/>
<feature type="region of interest" description="Disordered" evidence="6">
    <location>
        <begin position="502"/>
        <end position="555"/>
    </location>
</feature>
<comment type="subcellular location">
    <subcellularLocation>
        <location evidence="1">Nucleus</location>
    </subcellularLocation>
</comment>
<accession>A0A0M8ZPN5</accession>
<sequence>MNPMITIEDTDEEVIDLDSSQDAINVTDNDQSEWSIDQNPVSDNNADKTNLINDDTNSNINASRTETCNSPSTSKPLLTVIFRDENVSRQYNKRIKEFLEELSSKNKYQENDNGLTLEIWDNDTDSMSQSVEITTESDDSQDIICDTLFTVDKQPKLKNEFDVPTYGKKYKNVFDETKSKSNEILKDDGPQRFMCFNCLGNHNLKDCTKPRDYGAIETNRKNFNMKGNSRNIRYHLGDNQKFSHIIPGQLSNNLRMALGLGHNELPRHIYKMRTLGYPPGWLEEARLQHSGLSLFNSDGIAEEDPNDEPGCIIEEGDRDQYDITKIYDFPGFNVPVPPGTLDKDGQSWSSTMLPIYSKQRMLLKLKGKKTDDGYKRKKLKVFENTSKNNPTPEPTEMEIEGVEDNVIESISTNGLFVPPLPRESPVKPPEPPLSQEFPVKPPEPHPLPRLTTVSSDSDYHSQELPFPESLEDNASFSSQANSPSLFELENMKKQLLVELQESNSNSNISSKSNSSNSVLKSNEPSNEVTPESNRIRSNGINTSHGSIKSVDLGTPVLQSTSPYSKYEQMTGVLQKVRNTLAQLHQE</sequence>
<dbReference type="InterPro" id="IPR006568">
    <property type="entry name" value="PSP_pro-rich"/>
</dbReference>
<dbReference type="EMBL" id="KQ435922">
    <property type="protein sequence ID" value="KOX68560.1"/>
    <property type="molecule type" value="Genomic_DNA"/>
</dbReference>
<dbReference type="PANTHER" id="PTHR13316">
    <property type="entry name" value="ZINC FINGER, CCHC DOMAIN CONTAINING 8"/>
    <property type="match status" value="1"/>
</dbReference>